<evidence type="ECO:0000256" key="2">
    <source>
        <dbReference type="ARBA" id="ARBA00022723"/>
    </source>
</evidence>
<keyword evidence="8" id="KW-1185">Reference proteome</keyword>
<evidence type="ECO:0000313" key="8">
    <source>
        <dbReference type="Proteomes" id="UP000288363"/>
    </source>
</evidence>
<dbReference type="RefSeq" id="YP_009842717.1">
    <property type="nucleotide sequence ID" value="NC_048743.1"/>
</dbReference>
<protein>
    <submittedName>
        <fullName evidence="7">Protease</fullName>
    </submittedName>
</protein>
<dbReference type="GO" id="GO:0008237">
    <property type="term" value="F:metallopeptidase activity"/>
    <property type="evidence" value="ECO:0007669"/>
    <property type="project" value="UniProtKB-KW"/>
</dbReference>
<dbReference type="GeneID" id="55612978"/>
<dbReference type="GO" id="GO:0046872">
    <property type="term" value="F:metal ion binding"/>
    <property type="evidence" value="ECO:0007669"/>
    <property type="project" value="UniProtKB-KW"/>
</dbReference>
<dbReference type="GO" id="GO:0006508">
    <property type="term" value="P:proteolysis"/>
    <property type="evidence" value="ECO:0007669"/>
    <property type="project" value="UniProtKB-KW"/>
</dbReference>
<dbReference type="KEGG" id="vg:55612978"/>
<accession>A0A3S9UQJ0</accession>
<gene>
    <name evidence="7" type="primary">19</name>
    <name evidence="7" type="ORF">SEA_DRLUPO_19</name>
</gene>
<name>A0A3S9UQJ0_9CAUD</name>
<keyword evidence="1 7" id="KW-0645">Protease</keyword>
<feature type="domain" description="JAB" evidence="6">
    <location>
        <begin position="47"/>
        <end position="147"/>
    </location>
</feature>
<keyword evidence="3" id="KW-0378">Hydrolase</keyword>
<dbReference type="EMBL" id="MK279909">
    <property type="protein sequence ID" value="AZS12555.1"/>
    <property type="molecule type" value="Genomic_DNA"/>
</dbReference>
<organism evidence="7 8">
    <name type="scientific">Mycobacterium phage DrLupo</name>
    <dbReference type="NCBI Taxonomy" id="2499037"/>
    <lineage>
        <taxon>Viruses</taxon>
        <taxon>Duplodnaviria</taxon>
        <taxon>Heunggongvirae</taxon>
        <taxon>Uroviricota</taxon>
        <taxon>Caudoviricetes</taxon>
        <taxon>Barnyardvirus</taxon>
        <taxon>Barnyardvirus drlupo</taxon>
    </lineage>
</organism>
<reference evidence="7 8" key="1">
    <citation type="submission" date="2018-12" db="EMBL/GenBank/DDBJ databases">
        <authorList>
            <person name="Almail A."/>
            <person name="Dorhout K.E."/>
            <person name="Johnson J."/>
            <person name="Jorgensen H.J."/>
            <person name="Tolsma S."/>
            <person name="Garlena R.A."/>
            <person name="Russell D.A."/>
            <person name="Pope W.H."/>
            <person name="Jacobs-Sera D."/>
            <person name="Hatfull G.F."/>
        </authorList>
    </citation>
    <scope>NUCLEOTIDE SEQUENCE [LARGE SCALE GENOMIC DNA]</scope>
</reference>
<keyword evidence="4" id="KW-0862">Zinc</keyword>
<keyword evidence="5" id="KW-0482">Metalloprotease</keyword>
<dbReference type="InterPro" id="IPR028090">
    <property type="entry name" value="JAB_dom_prok"/>
</dbReference>
<evidence type="ECO:0000313" key="7">
    <source>
        <dbReference type="EMBL" id="AZS12555.1"/>
    </source>
</evidence>
<keyword evidence="2" id="KW-0479">Metal-binding</keyword>
<dbReference type="Gene3D" id="3.40.140.10">
    <property type="entry name" value="Cytidine Deaminase, domain 2"/>
    <property type="match status" value="1"/>
</dbReference>
<dbReference type="SUPFAM" id="SSF102712">
    <property type="entry name" value="JAB1/MPN domain"/>
    <property type="match status" value="1"/>
</dbReference>
<evidence type="ECO:0000259" key="6">
    <source>
        <dbReference type="Pfam" id="PF14464"/>
    </source>
</evidence>
<proteinExistence type="predicted"/>
<evidence type="ECO:0000256" key="5">
    <source>
        <dbReference type="ARBA" id="ARBA00023049"/>
    </source>
</evidence>
<dbReference type="Pfam" id="PF14464">
    <property type="entry name" value="Prok-JAB"/>
    <property type="match status" value="1"/>
</dbReference>
<evidence type="ECO:0000256" key="4">
    <source>
        <dbReference type="ARBA" id="ARBA00022833"/>
    </source>
</evidence>
<evidence type="ECO:0000256" key="1">
    <source>
        <dbReference type="ARBA" id="ARBA00022670"/>
    </source>
</evidence>
<evidence type="ECO:0000256" key="3">
    <source>
        <dbReference type="ARBA" id="ARBA00022801"/>
    </source>
</evidence>
<dbReference type="Proteomes" id="UP000288363">
    <property type="component" value="Segment"/>
</dbReference>
<sequence>MTMTTGRIDSPSHGNHLIPVGDRKVEQVFYPDTPLSDATKKRLILDCHSSKHELCGLLDIQESIYYIENVHEISESNFFFDKAEYEIAINEIFENNPGHQNPILGIWHTHPTNIPWPSPRDIRGWPEPRLQWRYFIVTNEAVHEWRLV</sequence>